<comment type="similarity">
    <text evidence="1">Belongs to the short-chain dehydrogenases/reductases (SDR) family.</text>
</comment>
<evidence type="ECO:0000256" key="3">
    <source>
        <dbReference type="ARBA" id="ARBA00023002"/>
    </source>
</evidence>
<keyword evidence="3" id="KW-0560">Oxidoreductase</keyword>
<dbReference type="PANTHER" id="PTHR48107">
    <property type="entry name" value="NADPH-DEPENDENT ALDEHYDE REDUCTASE-LIKE PROTEIN, CHLOROPLASTIC-RELATED"/>
    <property type="match status" value="1"/>
</dbReference>
<reference evidence="5" key="1">
    <citation type="journal article" date="2020" name="Stud. Mycol.">
        <title>101 Dothideomycetes genomes: a test case for predicting lifestyles and emergence of pathogens.</title>
        <authorList>
            <person name="Haridas S."/>
            <person name="Albert R."/>
            <person name="Binder M."/>
            <person name="Bloem J."/>
            <person name="Labutti K."/>
            <person name="Salamov A."/>
            <person name="Andreopoulos B."/>
            <person name="Baker S."/>
            <person name="Barry K."/>
            <person name="Bills G."/>
            <person name="Bluhm B."/>
            <person name="Cannon C."/>
            <person name="Castanera R."/>
            <person name="Culley D."/>
            <person name="Daum C."/>
            <person name="Ezra D."/>
            <person name="Gonzalez J."/>
            <person name="Henrissat B."/>
            <person name="Kuo A."/>
            <person name="Liang C."/>
            <person name="Lipzen A."/>
            <person name="Lutzoni F."/>
            <person name="Magnuson J."/>
            <person name="Mondo S."/>
            <person name="Nolan M."/>
            <person name="Ohm R."/>
            <person name="Pangilinan J."/>
            <person name="Park H.-J."/>
            <person name="Ramirez L."/>
            <person name="Alfaro M."/>
            <person name="Sun H."/>
            <person name="Tritt A."/>
            <person name="Yoshinaga Y."/>
            <person name="Zwiers L.-H."/>
            <person name="Turgeon B."/>
            <person name="Goodwin S."/>
            <person name="Spatafora J."/>
            <person name="Crous P."/>
            <person name="Grigoriev I."/>
        </authorList>
    </citation>
    <scope>NUCLEOTIDE SEQUENCE</scope>
    <source>
        <strain evidence="5">CBS 107.79</strain>
    </source>
</reference>
<gene>
    <name evidence="5" type="ORF">BU23DRAFT_560695</name>
</gene>
<dbReference type="InterPro" id="IPR020904">
    <property type="entry name" value="Sc_DH/Rdtase_CS"/>
</dbReference>
<accession>A0A6A5UM96</accession>
<dbReference type="OrthoDB" id="47007at2759"/>
<feature type="region of interest" description="Disordered" evidence="4">
    <location>
        <begin position="1"/>
        <end position="30"/>
    </location>
</feature>
<evidence type="ECO:0000256" key="2">
    <source>
        <dbReference type="ARBA" id="ARBA00022857"/>
    </source>
</evidence>
<protein>
    <submittedName>
        <fullName evidence="5">NAD(P)-binding protein</fullName>
    </submittedName>
</protein>
<keyword evidence="6" id="KW-1185">Reference proteome</keyword>
<dbReference type="Gene3D" id="3.40.50.720">
    <property type="entry name" value="NAD(P)-binding Rossmann-like Domain"/>
    <property type="match status" value="1"/>
</dbReference>
<evidence type="ECO:0000313" key="5">
    <source>
        <dbReference type="EMBL" id="KAF1965838.1"/>
    </source>
</evidence>
<dbReference type="PRINTS" id="PR00081">
    <property type="entry name" value="GDHRDH"/>
</dbReference>
<dbReference type="InterPro" id="IPR002347">
    <property type="entry name" value="SDR_fam"/>
</dbReference>
<dbReference type="FunFam" id="3.40.50.720:FF:000084">
    <property type="entry name" value="Short-chain dehydrogenase reductase"/>
    <property type="match status" value="1"/>
</dbReference>
<keyword evidence="2" id="KW-0521">NADP</keyword>
<feature type="compositionally biased region" description="Polar residues" evidence="4">
    <location>
        <begin position="11"/>
        <end position="22"/>
    </location>
</feature>
<dbReference type="PANTHER" id="PTHR48107:SF16">
    <property type="entry name" value="NADPH-DEPENDENT ALDEHYDE REDUCTASE 1, CHLOROPLASTIC"/>
    <property type="match status" value="1"/>
</dbReference>
<dbReference type="EMBL" id="ML976754">
    <property type="protein sequence ID" value="KAF1965838.1"/>
    <property type="molecule type" value="Genomic_DNA"/>
</dbReference>
<dbReference type="Pfam" id="PF13561">
    <property type="entry name" value="adh_short_C2"/>
    <property type="match status" value="1"/>
</dbReference>
<dbReference type="Proteomes" id="UP000800036">
    <property type="component" value="Unassembled WGS sequence"/>
</dbReference>
<evidence type="ECO:0000313" key="6">
    <source>
        <dbReference type="Proteomes" id="UP000800036"/>
    </source>
</evidence>
<organism evidence="5 6">
    <name type="scientific">Bimuria novae-zelandiae CBS 107.79</name>
    <dbReference type="NCBI Taxonomy" id="1447943"/>
    <lineage>
        <taxon>Eukaryota</taxon>
        <taxon>Fungi</taxon>
        <taxon>Dikarya</taxon>
        <taxon>Ascomycota</taxon>
        <taxon>Pezizomycotina</taxon>
        <taxon>Dothideomycetes</taxon>
        <taxon>Pleosporomycetidae</taxon>
        <taxon>Pleosporales</taxon>
        <taxon>Massarineae</taxon>
        <taxon>Didymosphaeriaceae</taxon>
        <taxon>Bimuria</taxon>
    </lineage>
</organism>
<dbReference type="PROSITE" id="PS00061">
    <property type="entry name" value="ADH_SHORT"/>
    <property type="match status" value="1"/>
</dbReference>
<dbReference type="InterPro" id="IPR036291">
    <property type="entry name" value="NAD(P)-bd_dom_sf"/>
</dbReference>
<dbReference type="AlphaFoldDB" id="A0A6A5UM96"/>
<sequence length="310" mass="33552">MSDQEAPITAYPSTSIKSQNQEGGPGLDKNLDPYANWTQLEFWDDNGKSYLKEYEGRGLLEGKAALITGGDSGIGRAVSILFAREGADVSIVYLPEEEEDAQYVKKKVEEAGRKANLMQLNLREKENFEKAIKGHMKAFGKLNVLVNNAAMQEMANDITEIDLDVTEKTFKTNVISMFGMSKYALKHMKRGDCIVNSSSVAAYMSNPQLLDYASTKGAVATFTRGLAQQQAKNGIRVNAVAPGIIWTPLQPATKNNPDEAMEALGVGACPLNRPGMPVEMATLYVTLASPLGSYCTGEVLHGSGGIEMQG</sequence>
<name>A0A6A5UM96_9PLEO</name>
<dbReference type="GO" id="GO:0016614">
    <property type="term" value="F:oxidoreductase activity, acting on CH-OH group of donors"/>
    <property type="evidence" value="ECO:0007669"/>
    <property type="project" value="UniProtKB-ARBA"/>
</dbReference>
<dbReference type="SUPFAM" id="SSF51735">
    <property type="entry name" value="NAD(P)-binding Rossmann-fold domains"/>
    <property type="match status" value="1"/>
</dbReference>
<proteinExistence type="inferred from homology"/>
<evidence type="ECO:0000256" key="1">
    <source>
        <dbReference type="ARBA" id="ARBA00006484"/>
    </source>
</evidence>
<dbReference type="PRINTS" id="PR00080">
    <property type="entry name" value="SDRFAMILY"/>
</dbReference>
<evidence type="ECO:0000256" key="4">
    <source>
        <dbReference type="SAM" id="MobiDB-lite"/>
    </source>
</evidence>